<evidence type="ECO:0000256" key="1">
    <source>
        <dbReference type="ARBA" id="ARBA00008861"/>
    </source>
</evidence>
<feature type="domain" description="Gamma-glutamylcyclotransferase AIG2-like" evidence="5">
    <location>
        <begin position="99"/>
        <end position="209"/>
    </location>
</feature>
<name>A0A8T9CHB5_9HELO</name>
<reference evidence="6 7" key="1">
    <citation type="submission" date="2018-05" db="EMBL/GenBank/DDBJ databases">
        <title>Genome sequencing and assembly of the regulated plant pathogen Lachnellula willkommii and related sister species for the development of diagnostic species identification markers.</title>
        <authorList>
            <person name="Giroux E."/>
            <person name="Bilodeau G."/>
        </authorList>
    </citation>
    <scope>NUCLEOTIDE SEQUENCE [LARGE SCALE GENOMIC DNA]</scope>
    <source>
        <strain evidence="6 7">CBS 268.59</strain>
    </source>
</reference>
<organism evidence="6 7">
    <name type="scientific">Lachnellula suecica</name>
    <dbReference type="NCBI Taxonomy" id="602035"/>
    <lineage>
        <taxon>Eukaryota</taxon>
        <taxon>Fungi</taxon>
        <taxon>Dikarya</taxon>
        <taxon>Ascomycota</taxon>
        <taxon>Pezizomycotina</taxon>
        <taxon>Leotiomycetes</taxon>
        <taxon>Helotiales</taxon>
        <taxon>Lachnaceae</taxon>
        <taxon>Lachnellula</taxon>
    </lineage>
</organism>
<gene>
    <name evidence="6" type="primary">AIG2LC</name>
    <name evidence="6" type="ORF">LSUE1_G001308</name>
</gene>
<protein>
    <recommendedName>
        <fullName evidence="3">Putative gamma-glutamylcyclotransferase</fullName>
    </recommendedName>
</protein>
<dbReference type="InterPro" id="IPR036568">
    <property type="entry name" value="GGCT-like_sf"/>
</dbReference>
<evidence type="ECO:0000313" key="6">
    <source>
        <dbReference type="EMBL" id="TVY84861.1"/>
    </source>
</evidence>
<comment type="caution">
    <text evidence="6">The sequence shown here is derived from an EMBL/GenBank/DDBJ whole genome shotgun (WGS) entry which is preliminary data.</text>
</comment>
<dbReference type="Gene3D" id="3.10.490.10">
    <property type="entry name" value="Gamma-glutamyl cyclotransferase-like"/>
    <property type="match status" value="1"/>
</dbReference>
<feature type="region of interest" description="Disordered" evidence="4">
    <location>
        <begin position="1"/>
        <end position="49"/>
    </location>
</feature>
<dbReference type="SUPFAM" id="SSF110857">
    <property type="entry name" value="Gamma-glutamyl cyclotransferase-like"/>
    <property type="match status" value="1"/>
</dbReference>
<dbReference type="InterPro" id="IPR009288">
    <property type="entry name" value="AIG2-like_dom"/>
</dbReference>
<dbReference type="GO" id="GO:0016740">
    <property type="term" value="F:transferase activity"/>
    <property type="evidence" value="ECO:0007669"/>
    <property type="project" value="UniProtKB-KW"/>
</dbReference>
<comment type="similarity">
    <text evidence="1">Belongs to the gamma-glutamylcyclotransferase family.</text>
</comment>
<proteinExistence type="inferred from homology"/>
<keyword evidence="7" id="KW-1185">Reference proteome</keyword>
<dbReference type="AlphaFoldDB" id="A0A8T9CHB5"/>
<evidence type="ECO:0000256" key="2">
    <source>
        <dbReference type="ARBA" id="ARBA00022679"/>
    </source>
</evidence>
<evidence type="ECO:0000313" key="7">
    <source>
        <dbReference type="Proteomes" id="UP000469558"/>
    </source>
</evidence>
<dbReference type="PANTHER" id="PTHR31544:SF4">
    <property type="entry name" value="GAMMA-GLUTAMYLCYCLOTRANSFERASE-RELATED"/>
    <property type="match status" value="1"/>
</dbReference>
<evidence type="ECO:0000259" key="5">
    <source>
        <dbReference type="Pfam" id="PF06094"/>
    </source>
</evidence>
<dbReference type="InterPro" id="IPR045038">
    <property type="entry name" value="AIG2-like"/>
</dbReference>
<dbReference type="Pfam" id="PF06094">
    <property type="entry name" value="GGACT"/>
    <property type="match status" value="1"/>
</dbReference>
<dbReference type="CDD" id="cd06661">
    <property type="entry name" value="GGCT_like"/>
    <property type="match status" value="1"/>
</dbReference>
<sequence length="241" mass="27119">MDKPNDMSGGYNTPPSTQPSKPEACTSTTKADGSEESANEARCIRTKEDFEAINATPQQATSPEEFPGRAVSVSKRTYAQEIPTYPLRAPSVPFTPCYMFFYGSLMDTDVLHVIAQLPKPPTMVPATVSGFQMKMWSIYPTLIKRDGFKVSGTLWKAEEEEQFLRLQSYETAAYTWCFCDVELEDGSVMTGCRTFCWSGEPESRDLSDGKFDLETYQREHKSPLFYLPEVRTECDCSDCSD</sequence>
<dbReference type="OrthoDB" id="3262926at2759"/>
<dbReference type="EMBL" id="QGMK01000049">
    <property type="protein sequence ID" value="TVY84861.1"/>
    <property type="molecule type" value="Genomic_DNA"/>
</dbReference>
<keyword evidence="2" id="KW-0808">Transferase</keyword>
<feature type="compositionally biased region" description="Polar residues" evidence="4">
    <location>
        <begin position="10"/>
        <end position="31"/>
    </location>
</feature>
<accession>A0A8T9CHB5</accession>
<dbReference type="Proteomes" id="UP000469558">
    <property type="component" value="Unassembled WGS sequence"/>
</dbReference>
<evidence type="ECO:0000256" key="4">
    <source>
        <dbReference type="SAM" id="MobiDB-lite"/>
    </source>
</evidence>
<evidence type="ECO:0000256" key="3">
    <source>
        <dbReference type="ARBA" id="ARBA00030602"/>
    </source>
</evidence>
<dbReference type="InterPro" id="IPR013024">
    <property type="entry name" value="GGCT-like"/>
</dbReference>
<dbReference type="PANTHER" id="PTHR31544">
    <property type="entry name" value="AIG2-LIKE PROTEIN D"/>
    <property type="match status" value="1"/>
</dbReference>